<keyword evidence="3" id="KW-1185">Reference proteome</keyword>
<comment type="caution">
    <text evidence="2">The sequence shown here is derived from an EMBL/GenBank/DDBJ whole genome shotgun (WGS) entry which is preliminary data.</text>
</comment>
<dbReference type="AlphaFoldDB" id="A0A1X0P0J9"/>
<sequence>MSTINNENSLMNMIQLISTVQELWTYVHNAEEILNSRVGVPSPAQHSNENVQLLSRVVNQCTNTLKTVAAISTVLGKPLPSLKETLQASQTTRKEFSSETAQVKIQELLEEKNQMSALNLIGRAYFLQHLFHIELLQKRSGYEHKNSQSEFHKPERPTAPVEVPSQSSTTIESSHTSERPTAPVEVPSQSSATIESSHTSERPTAPVEVPSQSSTTIESSHTSERPTAPVEVPSQSSATIESSHTSERPTAPVEVPSQSSATIESSHKSENFSVAGGISDMRLRSCTGAGIGAKSTSPFLQLATIVLE</sequence>
<dbReference type="OrthoDB" id="10585910at2759"/>
<name>A0A1X0P0J9_9TRYP</name>
<evidence type="ECO:0000313" key="3">
    <source>
        <dbReference type="Proteomes" id="UP000192257"/>
    </source>
</evidence>
<feature type="compositionally biased region" description="Basic and acidic residues" evidence="1">
    <location>
        <begin position="144"/>
        <end position="156"/>
    </location>
</feature>
<feature type="compositionally biased region" description="Polar residues" evidence="1">
    <location>
        <begin position="233"/>
        <end position="243"/>
    </location>
</feature>
<dbReference type="RefSeq" id="XP_028884309.1">
    <property type="nucleotide sequence ID" value="XM_029024532.1"/>
</dbReference>
<feature type="compositionally biased region" description="Low complexity" evidence="1">
    <location>
        <begin position="211"/>
        <end position="220"/>
    </location>
</feature>
<feature type="compositionally biased region" description="Polar residues" evidence="1">
    <location>
        <begin position="187"/>
        <end position="197"/>
    </location>
</feature>
<evidence type="ECO:0000313" key="2">
    <source>
        <dbReference type="EMBL" id="ORC90243.1"/>
    </source>
</evidence>
<reference evidence="2 3" key="1">
    <citation type="submission" date="2017-03" db="EMBL/GenBank/DDBJ databases">
        <title>An alternative strategy for trypanosome survival in the mammalian bloodstream revealed through genome and transcriptome analysis of the ubiquitous bovine parasite Trypanosoma (Megatrypanum) theileri.</title>
        <authorList>
            <person name="Kelly S."/>
            <person name="Ivens A."/>
            <person name="Mott A."/>
            <person name="O'Neill E."/>
            <person name="Emms D."/>
            <person name="Macleod O."/>
            <person name="Voorheis P."/>
            <person name="Matthews J."/>
            <person name="Matthews K."/>
            <person name="Carrington M."/>
        </authorList>
    </citation>
    <scope>NUCLEOTIDE SEQUENCE [LARGE SCALE GENOMIC DNA]</scope>
    <source>
        <strain evidence="2">Edinburgh</strain>
    </source>
</reference>
<organism evidence="2 3">
    <name type="scientific">Trypanosoma theileri</name>
    <dbReference type="NCBI Taxonomy" id="67003"/>
    <lineage>
        <taxon>Eukaryota</taxon>
        <taxon>Discoba</taxon>
        <taxon>Euglenozoa</taxon>
        <taxon>Kinetoplastea</taxon>
        <taxon>Metakinetoplastina</taxon>
        <taxon>Trypanosomatida</taxon>
        <taxon>Trypanosomatidae</taxon>
        <taxon>Trypanosoma</taxon>
    </lineage>
</organism>
<dbReference type="EMBL" id="NBCO01000009">
    <property type="protein sequence ID" value="ORC90243.1"/>
    <property type="molecule type" value="Genomic_DNA"/>
</dbReference>
<proteinExistence type="predicted"/>
<dbReference type="Proteomes" id="UP000192257">
    <property type="component" value="Unassembled WGS sequence"/>
</dbReference>
<dbReference type="GeneID" id="39984312"/>
<feature type="region of interest" description="Disordered" evidence="1">
    <location>
        <begin position="144"/>
        <end position="270"/>
    </location>
</feature>
<gene>
    <name evidence="2" type="ORF">TM35_000092930</name>
</gene>
<feature type="compositionally biased region" description="Low complexity" evidence="1">
    <location>
        <begin position="165"/>
        <end position="174"/>
    </location>
</feature>
<evidence type="ECO:0000256" key="1">
    <source>
        <dbReference type="SAM" id="MobiDB-lite"/>
    </source>
</evidence>
<protein>
    <submittedName>
        <fullName evidence="2">Uncharacterized protein</fullName>
    </submittedName>
</protein>
<accession>A0A1X0P0J9</accession>
<dbReference type="VEuPathDB" id="TriTrypDB:TM35_000092930"/>